<dbReference type="STRING" id="29172.A0A0D8XU93"/>
<protein>
    <submittedName>
        <fullName evidence="2">ATPase, AAA family</fullName>
    </submittedName>
</protein>
<dbReference type="GO" id="GO:0016887">
    <property type="term" value="F:ATP hydrolysis activity"/>
    <property type="evidence" value="ECO:0007669"/>
    <property type="project" value="InterPro"/>
</dbReference>
<dbReference type="EMBL" id="KN716309">
    <property type="protein sequence ID" value="KJH47387.1"/>
    <property type="molecule type" value="Genomic_DNA"/>
</dbReference>
<dbReference type="GO" id="GO:0005778">
    <property type="term" value="C:peroxisomal membrane"/>
    <property type="evidence" value="ECO:0007669"/>
    <property type="project" value="TreeGrafter"/>
</dbReference>
<evidence type="ECO:0000313" key="3">
    <source>
        <dbReference type="Proteomes" id="UP000053766"/>
    </source>
</evidence>
<dbReference type="Pfam" id="PF00004">
    <property type="entry name" value="AAA"/>
    <property type="match status" value="1"/>
</dbReference>
<keyword evidence="3" id="KW-1185">Reference proteome</keyword>
<dbReference type="GO" id="GO:0005829">
    <property type="term" value="C:cytosol"/>
    <property type="evidence" value="ECO:0007669"/>
    <property type="project" value="TreeGrafter"/>
</dbReference>
<gene>
    <name evidence="2" type="ORF">DICVIV_06508</name>
</gene>
<dbReference type="GO" id="GO:0005524">
    <property type="term" value="F:ATP binding"/>
    <property type="evidence" value="ECO:0007669"/>
    <property type="project" value="InterPro"/>
</dbReference>
<dbReference type="OrthoDB" id="2187at2759"/>
<organism evidence="2 3">
    <name type="scientific">Dictyocaulus viviparus</name>
    <name type="common">Bovine lungworm</name>
    <dbReference type="NCBI Taxonomy" id="29172"/>
    <lineage>
        <taxon>Eukaryota</taxon>
        <taxon>Metazoa</taxon>
        <taxon>Ecdysozoa</taxon>
        <taxon>Nematoda</taxon>
        <taxon>Chromadorea</taxon>
        <taxon>Rhabditida</taxon>
        <taxon>Rhabditina</taxon>
        <taxon>Rhabditomorpha</taxon>
        <taxon>Strongyloidea</taxon>
        <taxon>Metastrongylidae</taxon>
        <taxon>Dictyocaulus</taxon>
    </lineage>
</organism>
<evidence type="ECO:0000313" key="2">
    <source>
        <dbReference type="EMBL" id="KJH47387.1"/>
    </source>
</evidence>
<dbReference type="PANTHER" id="PTHR23077:SF9">
    <property type="entry name" value="PEROXISOMAL ATPASE PEX6"/>
    <property type="match status" value="1"/>
</dbReference>
<accession>A0A0D8XU93</accession>
<dbReference type="GO" id="GO:0016558">
    <property type="term" value="P:protein import into peroxisome matrix"/>
    <property type="evidence" value="ECO:0007669"/>
    <property type="project" value="TreeGrafter"/>
</dbReference>
<sequence>MRVFSVLRELLNESIQVVVVFSCAYDQAEVLKVSQLSSSIQSLVLYNFVIDHLDEDDRFSFFSSRLPEHLAKFAARNTTADFMHFDLDDFNLTVTYNVHFSIRKGYVISELVDLLKDVDFFMSIEKAESMQLSHLEKAIDKRNAYFIDDIGAPKSQQGNICMRALVDFSAVATEFKIAFLNVKGPELLNKYVGQSEENLRKVFERARQASPCVIFFDEVDSIAPNRGRSGDSGGVMDRIVSQLLTELDNLHHSSHIKVFVMAATNRLDLLDPALLTPGRFNLESLLVILKILVRQTYSLFHTWVAAADCSYNHSDVK</sequence>
<dbReference type="SUPFAM" id="SSF52540">
    <property type="entry name" value="P-loop containing nucleoside triphosphate hydrolases"/>
    <property type="match status" value="1"/>
</dbReference>
<dbReference type="Gene3D" id="3.40.50.300">
    <property type="entry name" value="P-loop containing nucleotide triphosphate hydrolases"/>
    <property type="match status" value="1"/>
</dbReference>
<name>A0A0D8XU93_DICVI</name>
<reference evidence="2 3" key="1">
    <citation type="submission" date="2013-11" db="EMBL/GenBank/DDBJ databases">
        <title>Draft genome of the bovine lungworm Dictyocaulus viviparus.</title>
        <authorList>
            <person name="Mitreva M."/>
        </authorList>
    </citation>
    <scope>NUCLEOTIDE SEQUENCE [LARGE SCALE GENOMIC DNA]</scope>
    <source>
        <strain evidence="2 3">HannoverDv2000</strain>
    </source>
</reference>
<proteinExistence type="predicted"/>
<dbReference type="Proteomes" id="UP000053766">
    <property type="component" value="Unassembled WGS sequence"/>
</dbReference>
<dbReference type="InterPro" id="IPR027417">
    <property type="entry name" value="P-loop_NTPase"/>
</dbReference>
<reference evidence="3" key="2">
    <citation type="journal article" date="2016" name="Sci. Rep.">
        <title>Dictyocaulus viviparus genome, variome and transcriptome elucidate lungworm biology and support future intervention.</title>
        <authorList>
            <person name="McNulty S.N."/>
            <person name="Strube C."/>
            <person name="Rosa B.A."/>
            <person name="Martin J.C."/>
            <person name="Tyagi R."/>
            <person name="Choi Y.J."/>
            <person name="Wang Q."/>
            <person name="Hallsworth Pepin K."/>
            <person name="Zhang X."/>
            <person name="Ozersky P."/>
            <person name="Wilson R.K."/>
            <person name="Sternberg P.W."/>
            <person name="Gasser R.B."/>
            <person name="Mitreva M."/>
        </authorList>
    </citation>
    <scope>NUCLEOTIDE SEQUENCE [LARGE SCALE GENOMIC DNA]</scope>
    <source>
        <strain evidence="3">HannoverDv2000</strain>
    </source>
</reference>
<feature type="domain" description="ATPase AAA-type core" evidence="1">
    <location>
        <begin position="169"/>
        <end position="282"/>
    </location>
</feature>
<dbReference type="InterPro" id="IPR003959">
    <property type="entry name" value="ATPase_AAA_core"/>
</dbReference>
<dbReference type="PANTHER" id="PTHR23077">
    <property type="entry name" value="AAA-FAMILY ATPASE"/>
    <property type="match status" value="1"/>
</dbReference>
<evidence type="ECO:0000259" key="1">
    <source>
        <dbReference type="Pfam" id="PF00004"/>
    </source>
</evidence>
<dbReference type="InterPro" id="IPR050168">
    <property type="entry name" value="AAA_ATPase_domain"/>
</dbReference>
<dbReference type="AlphaFoldDB" id="A0A0D8XU93"/>